<dbReference type="RefSeq" id="XP_028148256.1">
    <property type="nucleotide sequence ID" value="XM_028292455.1"/>
</dbReference>
<dbReference type="AlphaFoldDB" id="A0A6P7GF81"/>
<sequence>MTTEDNGNIMAGLLKPTSSSTEDLSEYTDADESISAPTEILAEFLSSVMLKDYETALKYCKIILQYEPNNSTAKEFYPLILEKLQLMSNEDPGSNNDSDEEEVSEESTSSSDSDNTTSEESSEGQEEEEEEGIEAGAGEDKRSKGSSEGDGTTGSYSSLEDDEPEAVDQLAALAARYQIDNVDLGNGNKI</sequence>
<feature type="region of interest" description="Disordered" evidence="1">
    <location>
        <begin position="88"/>
        <end position="167"/>
    </location>
</feature>
<name>A0A6P7GF81_DIAVI</name>
<protein>
    <submittedName>
        <fullName evidence="2">Glutamate-rich protein 2</fullName>
    </submittedName>
</protein>
<dbReference type="SUPFAM" id="SSF48452">
    <property type="entry name" value="TPR-like"/>
    <property type="match status" value="1"/>
</dbReference>
<feature type="compositionally biased region" description="Basic and acidic residues" evidence="1">
    <location>
        <begin position="138"/>
        <end position="147"/>
    </location>
</feature>
<dbReference type="PANTHER" id="PTHR21520:SF2">
    <property type="entry name" value="GLUTAMATE-RICH PROTEIN 2"/>
    <property type="match status" value="1"/>
</dbReference>
<organism evidence="2">
    <name type="scientific">Diabrotica virgifera virgifera</name>
    <name type="common">western corn rootworm</name>
    <dbReference type="NCBI Taxonomy" id="50390"/>
    <lineage>
        <taxon>Eukaryota</taxon>
        <taxon>Metazoa</taxon>
        <taxon>Ecdysozoa</taxon>
        <taxon>Arthropoda</taxon>
        <taxon>Hexapoda</taxon>
        <taxon>Insecta</taxon>
        <taxon>Pterygota</taxon>
        <taxon>Neoptera</taxon>
        <taxon>Endopterygota</taxon>
        <taxon>Coleoptera</taxon>
        <taxon>Polyphaga</taxon>
        <taxon>Cucujiformia</taxon>
        <taxon>Chrysomeloidea</taxon>
        <taxon>Chrysomelidae</taxon>
        <taxon>Galerucinae</taxon>
        <taxon>Diabroticina</taxon>
        <taxon>Diabroticites</taxon>
        <taxon>Diabrotica</taxon>
    </lineage>
</organism>
<dbReference type="InterPro" id="IPR011990">
    <property type="entry name" value="TPR-like_helical_dom_sf"/>
</dbReference>
<gene>
    <name evidence="2" type="primary">LOC114341647</name>
</gene>
<feature type="compositionally biased region" description="Polar residues" evidence="1">
    <location>
        <begin position="149"/>
        <end position="158"/>
    </location>
</feature>
<dbReference type="PANTHER" id="PTHR21520">
    <property type="entry name" value="GLUTAMATE-RICH PROTEIN 2"/>
    <property type="match status" value="1"/>
</dbReference>
<dbReference type="InterPro" id="IPR026703">
    <property type="entry name" value="ERICH2"/>
</dbReference>
<dbReference type="Pfam" id="PF14853">
    <property type="entry name" value="Fis1_TPR_C"/>
    <property type="match status" value="1"/>
</dbReference>
<feature type="compositionally biased region" description="Acidic residues" evidence="1">
    <location>
        <begin position="120"/>
        <end position="133"/>
    </location>
</feature>
<dbReference type="InterPro" id="IPR028061">
    <property type="entry name" value="Fis1_TPR_C"/>
</dbReference>
<evidence type="ECO:0000256" key="1">
    <source>
        <dbReference type="SAM" id="MobiDB-lite"/>
    </source>
</evidence>
<feature type="non-terminal residue" evidence="2">
    <location>
        <position position="190"/>
    </location>
</feature>
<proteinExistence type="predicted"/>
<dbReference type="Gene3D" id="1.25.40.10">
    <property type="entry name" value="Tetratricopeptide repeat domain"/>
    <property type="match status" value="1"/>
</dbReference>
<accession>A0A6P7GF81</accession>
<feature type="compositionally biased region" description="Low complexity" evidence="1">
    <location>
        <begin position="106"/>
        <end position="119"/>
    </location>
</feature>
<feature type="region of interest" description="Disordered" evidence="1">
    <location>
        <begin position="1"/>
        <end position="31"/>
    </location>
</feature>
<reference evidence="2" key="1">
    <citation type="submission" date="2025-08" db="UniProtKB">
        <authorList>
            <consortium name="RefSeq"/>
        </authorList>
    </citation>
    <scope>IDENTIFICATION</scope>
    <source>
        <tissue evidence="2">Whole insect</tissue>
    </source>
</reference>
<dbReference type="InParanoid" id="A0A6P7GF81"/>
<evidence type="ECO:0000313" key="2">
    <source>
        <dbReference type="RefSeq" id="XP_028148256.1"/>
    </source>
</evidence>